<dbReference type="PANTHER" id="PTHR43289:SF34">
    <property type="entry name" value="SERINE_THREONINE-PROTEIN KINASE YBDM-RELATED"/>
    <property type="match status" value="1"/>
</dbReference>
<dbReference type="GO" id="GO:0005524">
    <property type="term" value="F:ATP binding"/>
    <property type="evidence" value="ECO:0007669"/>
    <property type="project" value="UniProtKB-KW"/>
</dbReference>
<protein>
    <submittedName>
        <fullName evidence="7">Serine/threonine protein kinase</fullName>
    </submittedName>
</protein>
<feature type="compositionally biased region" description="Basic residues" evidence="5">
    <location>
        <begin position="15"/>
        <end position="25"/>
    </location>
</feature>
<feature type="domain" description="Protein kinase" evidence="6">
    <location>
        <begin position="1"/>
        <end position="257"/>
    </location>
</feature>
<comment type="caution">
    <text evidence="7">The sequence shown here is derived from an EMBL/GenBank/DDBJ whole genome shotgun (WGS) entry which is preliminary data.</text>
</comment>
<keyword evidence="7" id="KW-0723">Serine/threonine-protein kinase</keyword>
<proteinExistence type="predicted"/>
<evidence type="ECO:0000256" key="3">
    <source>
        <dbReference type="ARBA" id="ARBA00022777"/>
    </source>
</evidence>
<keyword evidence="4" id="KW-0067">ATP-binding</keyword>
<dbReference type="SUPFAM" id="SSF56112">
    <property type="entry name" value="Protein kinase-like (PK-like)"/>
    <property type="match status" value="1"/>
</dbReference>
<dbReference type="GO" id="GO:0004674">
    <property type="term" value="F:protein serine/threonine kinase activity"/>
    <property type="evidence" value="ECO:0007669"/>
    <property type="project" value="UniProtKB-KW"/>
</dbReference>
<dbReference type="Gene3D" id="1.10.510.10">
    <property type="entry name" value="Transferase(Phosphotransferase) domain 1"/>
    <property type="match status" value="1"/>
</dbReference>
<name>A0A931A9T4_9ACTN</name>
<dbReference type="AlphaFoldDB" id="A0A931A9T4"/>
<dbReference type="Pfam" id="PF00069">
    <property type="entry name" value="Pkinase"/>
    <property type="match status" value="1"/>
</dbReference>
<evidence type="ECO:0000256" key="2">
    <source>
        <dbReference type="ARBA" id="ARBA00022741"/>
    </source>
</evidence>
<dbReference type="InterPro" id="IPR011042">
    <property type="entry name" value="6-blade_b-propeller_TolB-like"/>
</dbReference>
<dbReference type="SUPFAM" id="SSF82171">
    <property type="entry name" value="DPP6 N-terminal domain-like"/>
    <property type="match status" value="1"/>
</dbReference>
<evidence type="ECO:0000313" key="7">
    <source>
        <dbReference type="EMBL" id="MBF8188921.1"/>
    </source>
</evidence>
<evidence type="ECO:0000256" key="5">
    <source>
        <dbReference type="SAM" id="MobiDB-lite"/>
    </source>
</evidence>
<accession>A0A931A9T4</accession>
<dbReference type="InterPro" id="IPR008271">
    <property type="entry name" value="Ser/Thr_kinase_AS"/>
</dbReference>
<evidence type="ECO:0000256" key="4">
    <source>
        <dbReference type="ARBA" id="ARBA00022840"/>
    </source>
</evidence>
<dbReference type="Proteomes" id="UP000605361">
    <property type="component" value="Unassembled WGS sequence"/>
</dbReference>
<gene>
    <name evidence="7" type="ORF">ITP53_24935</name>
</gene>
<evidence type="ECO:0000313" key="8">
    <source>
        <dbReference type="Proteomes" id="UP000605361"/>
    </source>
</evidence>
<evidence type="ECO:0000259" key="6">
    <source>
        <dbReference type="PROSITE" id="PS50011"/>
    </source>
</evidence>
<reference evidence="7" key="1">
    <citation type="submission" date="2020-11" db="EMBL/GenBank/DDBJ databases">
        <title>Whole-genome analyses of Nonomuraea sp. K274.</title>
        <authorList>
            <person name="Veyisoglu A."/>
        </authorList>
    </citation>
    <scope>NUCLEOTIDE SEQUENCE</scope>
    <source>
        <strain evidence="7">K274</strain>
    </source>
</reference>
<dbReference type="PROSITE" id="PS50011">
    <property type="entry name" value="PROTEIN_KINASE_DOM"/>
    <property type="match status" value="1"/>
</dbReference>
<keyword evidence="2" id="KW-0547">Nucleotide-binding</keyword>
<keyword evidence="8" id="KW-1185">Reference proteome</keyword>
<dbReference type="EMBL" id="JADOGI010000078">
    <property type="protein sequence ID" value="MBF8188921.1"/>
    <property type="molecule type" value="Genomic_DNA"/>
</dbReference>
<dbReference type="Gene3D" id="2.120.10.30">
    <property type="entry name" value="TolB, C-terminal domain"/>
    <property type="match status" value="1"/>
</dbReference>
<dbReference type="InterPro" id="IPR000719">
    <property type="entry name" value="Prot_kinase_dom"/>
</dbReference>
<dbReference type="PANTHER" id="PTHR43289">
    <property type="entry name" value="MITOGEN-ACTIVATED PROTEIN KINASE KINASE KINASE 20-RELATED"/>
    <property type="match status" value="1"/>
</dbReference>
<dbReference type="InterPro" id="IPR011009">
    <property type="entry name" value="Kinase-like_dom_sf"/>
</dbReference>
<sequence>MEGGGRHRTAGDRRHLARAPGRRRPPGGLYGDHGQVRQLRQGLVRRVQTGGTGRGARALARGPAQVLASGESGGIPYVVSEYVDGPSLAQVLRDRGPLRGAELRRLAIGTLTALSAIHQAGVVHRDFKPGNVLLSRDGPRVIDFGISRALEETEQTGEHLVGTPPYMAPEQFAGRVAGPPADLFAWGSTMVCAATGQPPFGTRELAAVVNRIMSGEPDLGELDGELRELVARCLAKDPDVRPSATEALLALLGHQVPEQRLLAEGQQVAVPPARRRWPLVAGAVVTALAVVVAVLLTRPQPEPPARPAPVPPTPLAGPLALASSAELKLPDTGITLYENPADPVWVSSYHDQRSGGGFESYVRDPATGTFAHFGTLQEPVVSPGGGYVASLSGTRVRRLDFETIVLRDRVTGRNGEIRTVDKPDSLLLPRWSPDGRRLLATVYEVGESSSEVTGFLVLDAAARTTMITEAPGEGEGGFEWGSDGRTVLRGSGGAVRKLDLGGRLVAEFPGVGELVAGGGSRGSLGTVFATICPDKSGNVCLWDEGSGGKRGTVRMPEGSRFHGWLDDGHALAALRDGEHAKLVMLDQDGRDVRTLAGGPAAELDAVTLWFTRR</sequence>
<keyword evidence="3 7" id="KW-0418">Kinase</keyword>
<keyword evidence="1" id="KW-0808">Transferase</keyword>
<dbReference type="PROSITE" id="PS00108">
    <property type="entry name" value="PROTEIN_KINASE_ST"/>
    <property type="match status" value="1"/>
</dbReference>
<evidence type="ECO:0000256" key="1">
    <source>
        <dbReference type="ARBA" id="ARBA00022679"/>
    </source>
</evidence>
<dbReference type="CDD" id="cd14014">
    <property type="entry name" value="STKc_PknB_like"/>
    <property type="match status" value="1"/>
</dbReference>
<organism evidence="7 8">
    <name type="scientific">Nonomuraea cypriaca</name>
    <dbReference type="NCBI Taxonomy" id="1187855"/>
    <lineage>
        <taxon>Bacteria</taxon>
        <taxon>Bacillati</taxon>
        <taxon>Actinomycetota</taxon>
        <taxon>Actinomycetes</taxon>
        <taxon>Streptosporangiales</taxon>
        <taxon>Streptosporangiaceae</taxon>
        <taxon>Nonomuraea</taxon>
    </lineage>
</organism>
<feature type="region of interest" description="Disordered" evidence="5">
    <location>
        <begin position="1"/>
        <end position="34"/>
    </location>
</feature>